<name>A0A7C9EWV6_OPUST</name>
<proteinExistence type="predicted"/>
<protein>
    <submittedName>
        <fullName evidence="2">Uncharacterized protein</fullName>
    </submittedName>
</protein>
<reference evidence="2" key="2">
    <citation type="submission" date="2020-07" db="EMBL/GenBank/DDBJ databases">
        <authorList>
            <person name="Vera ALvarez R."/>
            <person name="Arias-Moreno D.M."/>
            <person name="Jimenez-Jacinto V."/>
            <person name="Jimenez-Bremont J.F."/>
            <person name="Swaminathan K."/>
            <person name="Moose S.P."/>
            <person name="Guerrero-Gonzalez M.L."/>
            <person name="Marino-Ramirez L."/>
            <person name="Landsman D."/>
            <person name="Rodriguez-Kessler M."/>
            <person name="Delgado-Sanchez P."/>
        </authorList>
    </citation>
    <scope>NUCLEOTIDE SEQUENCE</scope>
    <source>
        <tissue evidence="2">Cladode</tissue>
    </source>
</reference>
<feature type="region of interest" description="Disordered" evidence="1">
    <location>
        <begin position="28"/>
        <end position="51"/>
    </location>
</feature>
<feature type="compositionally biased region" description="Low complexity" evidence="1">
    <location>
        <begin position="28"/>
        <end position="47"/>
    </location>
</feature>
<reference evidence="2" key="1">
    <citation type="journal article" date="2013" name="J. Plant Res.">
        <title>Effect of fungi and light on seed germination of three Opuntia species from semiarid lands of central Mexico.</title>
        <authorList>
            <person name="Delgado-Sanchez P."/>
            <person name="Jimenez-Bremont J.F."/>
            <person name="Guerrero-Gonzalez Mde L."/>
            <person name="Flores J."/>
        </authorList>
    </citation>
    <scope>NUCLEOTIDE SEQUENCE</scope>
    <source>
        <tissue evidence="2">Cladode</tissue>
    </source>
</reference>
<sequence>MDRMSSLMTLTTSATTPIASWATFISSGDKSFPKSSSLSSSSDISLPCGWPSPLSGSDTSLVGSDEDGSSSFISRKTSLMETATRVISRPIAVIFVAGVFLRAEHASQTEPTNGGMARFCSSLCDP</sequence>
<accession>A0A7C9EWV6</accession>
<evidence type="ECO:0000256" key="1">
    <source>
        <dbReference type="SAM" id="MobiDB-lite"/>
    </source>
</evidence>
<dbReference type="AlphaFoldDB" id="A0A7C9EWV6"/>
<organism evidence="2">
    <name type="scientific">Opuntia streptacantha</name>
    <name type="common">Prickly pear cactus</name>
    <name type="synonym">Opuntia cardona</name>
    <dbReference type="NCBI Taxonomy" id="393608"/>
    <lineage>
        <taxon>Eukaryota</taxon>
        <taxon>Viridiplantae</taxon>
        <taxon>Streptophyta</taxon>
        <taxon>Embryophyta</taxon>
        <taxon>Tracheophyta</taxon>
        <taxon>Spermatophyta</taxon>
        <taxon>Magnoliopsida</taxon>
        <taxon>eudicotyledons</taxon>
        <taxon>Gunneridae</taxon>
        <taxon>Pentapetalae</taxon>
        <taxon>Caryophyllales</taxon>
        <taxon>Cactineae</taxon>
        <taxon>Cactaceae</taxon>
        <taxon>Opuntioideae</taxon>
        <taxon>Opuntia</taxon>
    </lineage>
</organism>
<evidence type="ECO:0000313" key="2">
    <source>
        <dbReference type="EMBL" id="MBA4674805.1"/>
    </source>
</evidence>
<dbReference type="EMBL" id="GISG01264398">
    <property type="protein sequence ID" value="MBA4674805.1"/>
    <property type="molecule type" value="Transcribed_RNA"/>
</dbReference>